<organism evidence="1 2">
    <name type="scientific">Trapa natans</name>
    <name type="common">Water chestnut</name>
    <dbReference type="NCBI Taxonomy" id="22666"/>
    <lineage>
        <taxon>Eukaryota</taxon>
        <taxon>Viridiplantae</taxon>
        <taxon>Streptophyta</taxon>
        <taxon>Embryophyta</taxon>
        <taxon>Tracheophyta</taxon>
        <taxon>Spermatophyta</taxon>
        <taxon>Magnoliopsida</taxon>
        <taxon>eudicotyledons</taxon>
        <taxon>Gunneridae</taxon>
        <taxon>Pentapetalae</taxon>
        <taxon>rosids</taxon>
        <taxon>malvids</taxon>
        <taxon>Myrtales</taxon>
        <taxon>Lythraceae</taxon>
        <taxon>Trapa</taxon>
    </lineage>
</organism>
<sequence length="176" mass="19251">MMYIYLLQNYSVMHWSSLLRRGKEILNVAKPIVPKMTGPSLLDLQLSRVQMSTMAVKENLLVAGGFQGELICKYLNRPGVSFCTKLTTGENAITNAVDICHSPSGSLKVMTANNGAKVRIFDADSFTCLSQFPFNWPINNTASSPDDKLFTVLGDRVECLIADTQSGKHGTGTVES</sequence>
<dbReference type="EMBL" id="JAXQNO010000021">
    <property type="protein sequence ID" value="KAK4768802.1"/>
    <property type="molecule type" value="Genomic_DNA"/>
</dbReference>
<dbReference type="InterPro" id="IPR036322">
    <property type="entry name" value="WD40_repeat_dom_sf"/>
</dbReference>
<reference evidence="1 2" key="1">
    <citation type="journal article" date="2023" name="Hortic Res">
        <title>Pangenome of water caltrop reveals structural variations and asymmetric subgenome divergence after allopolyploidization.</title>
        <authorList>
            <person name="Zhang X."/>
            <person name="Chen Y."/>
            <person name="Wang L."/>
            <person name="Yuan Y."/>
            <person name="Fang M."/>
            <person name="Shi L."/>
            <person name="Lu R."/>
            <person name="Comes H.P."/>
            <person name="Ma Y."/>
            <person name="Chen Y."/>
            <person name="Huang G."/>
            <person name="Zhou Y."/>
            <person name="Zheng Z."/>
            <person name="Qiu Y."/>
        </authorList>
    </citation>
    <scope>NUCLEOTIDE SEQUENCE [LARGE SCALE GENOMIC DNA]</scope>
    <source>
        <strain evidence="1">F231</strain>
    </source>
</reference>
<comment type="caution">
    <text evidence="1">The sequence shown here is derived from an EMBL/GenBank/DDBJ whole genome shotgun (WGS) entry which is preliminary data.</text>
</comment>
<dbReference type="PANTHER" id="PTHR43991">
    <property type="entry name" value="WD REPEAT PROTEIN (AFU_ORTHOLOGUE AFUA_8G05640)-RELATED"/>
    <property type="match status" value="1"/>
</dbReference>
<dbReference type="Gene3D" id="2.130.10.10">
    <property type="entry name" value="YVTN repeat-like/Quinoprotein amine dehydrogenase"/>
    <property type="match status" value="1"/>
</dbReference>
<protein>
    <submittedName>
        <fullName evidence="1">Uncharacterized protein</fullName>
    </submittedName>
</protein>
<gene>
    <name evidence="1" type="ORF">SAY86_026952</name>
</gene>
<keyword evidence="2" id="KW-1185">Reference proteome</keyword>
<proteinExistence type="predicted"/>
<evidence type="ECO:0000313" key="1">
    <source>
        <dbReference type="EMBL" id="KAK4768802.1"/>
    </source>
</evidence>
<name>A0AAN7KTG8_TRANT</name>
<dbReference type="SUPFAM" id="SSF50978">
    <property type="entry name" value="WD40 repeat-like"/>
    <property type="match status" value="1"/>
</dbReference>
<dbReference type="Proteomes" id="UP001346149">
    <property type="component" value="Unassembled WGS sequence"/>
</dbReference>
<dbReference type="AlphaFoldDB" id="A0AAN7KTG8"/>
<accession>A0AAN7KTG8</accession>
<evidence type="ECO:0000313" key="2">
    <source>
        <dbReference type="Proteomes" id="UP001346149"/>
    </source>
</evidence>
<dbReference type="InterPro" id="IPR015943">
    <property type="entry name" value="WD40/YVTN_repeat-like_dom_sf"/>
</dbReference>
<dbReference type="PANTHER" id="PTHR43991:SF12">
    <property type="entry name" value="WD REPEAT PROTEIN (AFU_ORTHOLOGUE AFUA_8G05640)"/>
    <property type="match status" value="1"/>
</dbReference>